<dbReference type="EMBL" id="LAZL01000020">
    <property type="protein sequence ID" value="KMT64799.1"/>
    <property type="molecule type" value="Genomic_DNA"/>
</dbReference>
<evidence type="ECO:0008006" key="5">
    <source>
        <dbReference type="Google" id="ProtNLM"/>
    </source>
</evidence>
<dbReference type="STRING" id="1513271.XM47_12145"/>
<dbReference type="InterPro" id="IPR048372">
    <property type="entry name" value="ZapC_C"/>
</dbReference>
<dbReference type="OrthoDB" id="5765005at2"/>
<reference evidence="3 4" key="1">
    <citation type="submission" date="2015-04" db="EMBL/GenBank/DDBJ databases">
        <title>Draft Genome Sequence of the Novel Agar-Digesting Marine Bacterium Q1.</title>
        <authorList>
            <person name="Li Y."/>
            <person name="Li D."/>
            <person name="Chen G."/>
            <person name="Du Z."/>
        </authorList>
    </citation>
    <scope>NUCLEOTIDE SEQUENCE [LARGE SCALE GENOMIC DNA]</scope>
    <source>
        <strain evidence="3 4">Q1</strain>
    </source>
</reference>
<protein>
    <recommendedName>
        <fullName evidence="5">Cell division protein ZapC</fullName>
    </recommendedName>
</protein>
<dbReference type="Pfam" id="PF07126">
    <property type="entry name" value="ZapC_C"/>
    <property type="match status" value="1"/>
</dbReference>
<evidence type="ECO:0000259" key="2">
    <source>
        <dbReference type="Pfam" id="PF21083"/>
    </source>
</evidence>
<feature type="domain" description="Cell-division protein ZapC N-terminal" evidence="2">
    <location>
        <begin position="1"/>
        <end position="87"/>
    </location>
</feature>
<sequence>MLQAKADWYWFFDDESQTIRLNTTDFVFVTACCAKHLLPHAESTVAFSVDDNQVYTEFYAYLEDELKLAEALCVQIALNALAHLKFTQFTQPKSWYFAVQNGANEITAQSLVRLQSEFEIGQFLTLESQDDFPVVMLLSKSMKLTESKSLSQFDVIKVMKNRFISLSSNKTQQSFNLFRA</sequence>
<gene>
    <name evidence="3" type="ORF">XM47_12145</name>
</gene>
<evidence type="ECO:0000313" key="3">
    <source>
        <dbReference type="EMBL" id="KMT64799.1"/>
    </source>
</evidence>
<evidence type="ECO:0000259" key="1">
    <source>
        <dbReference type="Pfam" id="PF07126"/>
    </source>
</evidence>
<dbReference type="Proteomes" id="UP000037600">
    <property type="component" value="Unassembled WGS sequence"/>
</dbReference>
<dbReference type="Pfam" id="PF21083">
    <property type="entry name" value="ZapC_N"/>
    <property type="match status" value="1"/>
</dbReference>
<proteinExistence type="predicted"/>
<comment type="caution">
    <text evidence="3">The sequence shown here is derived from an EMBL/GenBank/DDBJ whole genome shotgun (WGS) entry which is preliminary data.</text>
</comment>
<keyword evidence="4" id="KW-1185">Reference proteome</keyword>
<evidence type="ECO:0000313" key="4">
    <source>
        <dbReference type="Proteomes" id="UP000037600"/>
    </source>
</evidence>
<name>A0A0J8GU07_9ALTE</name>
<dbReference type="InterPro" id="IPR048373">
    <property type="entry name" value="ZapC_N"/>
</dbReference>
<feature type="domain" description="Cell-division protein ZapC C-terminal" evidence="1">
    <location>
        <begin position="91"/>
        <end position="167"/>
    </location>
</feature>
<dbReference type="AlphaFoldDB" id="A0A0J8GU07"/>
<organism evidence="3 4">
    <name type="scientific">Catenovulum maritimum</name>
    <dbReference type="NCBI Taxonomy" id="1513271"/>
    <lineage>
        <taxon>Bacteria</taxon>
        <taxon>Pseudomonadati</taxon>
        <taxon>Pseudomonadota</taxon>
        <taxon>Gammaproteobacteria</taxon>
        <taxon>Alteromonadales</taxon>
        <taxon>Alteromonadaceae</taxon>
        <taxon>Catenovulum</taxon>
    </lineage>
</organism>
<dbReference type="RefSeq" id="WP_048692857.1">
    <property type="nucleotide sequence ID" value="NZ_KQ130493.1"/>
</dbReference>
<accession>A0A0J8GU07</accession>